<dbReference type="Pfam" id="PF01381">
    <property type="entry name" value="HTH_3"/>
    <property type="match status" value="1"/>
</dbReference>
<feature type="transmembrane region" description="Helical" evidence="2">
    <location>
        <begin position="135"/>
        <end position="159"/>
    </location>
</feature>
<dbReference type="SUPFAM" id="SSF47413">
    <property type="entry name" value="lambda repressor-like DNA-binding domains"/>
    <property type="match status" value="1"/>
</dbReference>
<dbReference type="CDD" id="cd00093">
    <property type="entry name" value="HTH_XRE"/>
    <property type="match status" value="1"/>
</dbReference>
<reference evidence="4 5" key="1">
    <citation type="submission" date="2019-08" db="EMBL/GenBank/DDBJ databases">
        <title>In-depth cultivation of the pig gut microbiome towards novel bacterial diversity and tailored functional studies.</title>
        <authorList>
            <person name="Wylensek D."/>
            <person name="Hitch T.C.A."/>
            <person name="Clavel T."/>
        </authorList>
    </citation>
    <scope>NUCLEOTIDE SEQUENCE [LARGE SCALE GENOMIC DNA]</scope>
    <source>
        <strain evidence="4 5">WCA3-601-WT-6H</strain>
    </source>
</reference>
<organism evidence="4 5">
    <name type="scientific">Waltera intestinalis</name>
    <dbReference type="NCBI Taxonomy" id="2606635"/>
    <lineage>
        <taxon>Bacteria</taxon>
        <taxon>Bacillati</taxon>
        <taxon>Bacillota</taxon>
        <taxon>Clostridia</taxon>
        <taxon>Lachnospirales</taxon>
        <taxon>Lachnospiraceae</taxon>
        <taxon>Waltera</taxon>
    </lineage>
</organism>
<dbReference type="AlphaFoldDB" id="A0A6L5YNP1"/>
<dbReference type="InterPro" id="IPR010982">
    <property type="entry name" value="Lambda_DNA-bd_dom_sf"/>
</dbReference>
<feature type="transmembrane region" description="Helical" evidence="2">
    <location>
        <begin position="171"/>
        <end position="196"/>
    </location>
</feature>
<dbReference type="SMART" id="SM00530">
    <property type="entry name" value="HTH_XRE"/>
    <property type="match status" value="1"/>
</dbReference>
<evidence type="ECO:0000313" key="4">
    <source>
        <dbReference type="EMBL" id="MST59212.1"/>
    </source>
</evidence>
<name>A0A6L5YNP1_9FIRM</name>
<evidence type="ECO:0000259" key="3">
    <source>
        <dbReference type="PROSITE" id="PS50943"/>
    </source>
</evidence>
<comment type="caution">
    <text evidence="4">The sequence shown here is derived from an EMBL/GenBank/DDBJ whole genome shotgun (WGS) entry which is preliminary data.</text>
</comment>
<dbReference type="InterPro" id="IPR001387">
    <property type="entry name" value="Cro/C1-type_HTH"/>
</dbReference>
<feature type="domain" description="HTH cro/C1-type" evidence="3">
    <location>
        <begin position="10"/>
        <end position="64"/>
    </location>
</feature>
<evidence type="ECO:0000256" key="2">
    <source>
        <dbReference type="SAM" id="Phobius"/>
    </source>
</evidence>
<protein>
    <submittedName>
        <fullName evidence="4">Helix-turn-helix transcriptional regulator</fullName>
    </submittedName>
</protein>
<dbReference type="RefSeq" id="WP_154498755.1">
    <property type="nucleotide sequence ID" value="NZ_VUMU01000023.1"/>
</dbReference>
<keyword evidence="1" id="KW-0238">DNA-binding</keyword>
<evidence type="ECO:0000256" key="1">
    <source>
        <dbReference type="ARBA" id="ARBA00023125"/>
    </source>
</evidence>
<proteinExistence type="predicted"/>
<dbReference type="Gene3D" id="1.10.260.40">
    <property type="entry name" value="lambda repressor-like DNA-binding domains"/>
    <property type="match status" value="1"/>
</dbReference>
<sequence>MDATRFGLFVAEMRKENHMTQAELATKIKVTDKAVSRWERGLGFPDINSLEPLAEALGVSVLELMKSEKIVETNIQCGDADIIVTDTIKAAEHQKQVERQQEKRMILITIGALVILSIFALLIDNIGWRMEDILFTSMGVVLPITSIIGFFVLLIISLIRRVRGKSCKQTLIVALVFGGIVVVTFLVMFVLALFAFPGQR</sequence>
<dbReference type="PANTHER" id="PTHR46558">
    <property type="entry name" value="TRACRIPTIONAL REGULATORY PROTEIN-RELATED-RELATED"/>
    <property type="match status" value="1"/>
</dbReference>
<evidence type="ECO:0000313" key="5">
    <source>
        <dbReference type="Proteomes" id="UP000476055"/>
    </source>
</evidence>
<keyword evidence="5" id="KW-1185">Reference proteome</keyword>
<keyword evidence="2" id="KW-1133">Transmembrane helix</keyword>
<dbReference type="Proteomes" id="UP000476055">
    <property type="component" value="Unassembled WGS sequence"/>
</dbReference>
<dbReference type="PANTHER" id="PTHR46558:SF11">
    <property type="entry name" value="HTH-TYPE TRANSCRIPTIONAL REGULATOR XRE"/>
    <property type="match status" value="1"/>
</dbReference>
<dbReference type="GO" id="GO:0003677">
    <property type="term" value="F:DNA binding"/>
    <property type="evidence" value="ECO:0007669"/>
    <property type="project" value="UniProtKB-KW"/>
</dbReference>
<feature type="transmembrane region" description="Helical" evidence="2">
    <location>
        <begin position="105"/>
        <end position="123"/>
    </location>
</feature>
<accession>A0A6L5YNP1</accession>
<dbReference type="EMBL" id="VUMU01000023">
    <property type="protein sequence ID" value="MST59212.1"/>
    <property type="molecule type" value="Genomic_DNA"/>
</dbReference>
<gene>
    <name evidence="4" type="ORF">FYJ59_13375</name>
</gene>
<keyword evidence="2" id="KW-0812">Transmembrane</keyword>
<keyword evidence="2" id="KW-0472">Membrane</keyword>
<dbReference type="PROSITE" id="PS50943">
    <property type="entry name" value="HTH_CROC1"/>
    <property type="match status" value="1"/>
</dbReference>